<dbReference type="InterPro" id="IPR049704">
    <property type="entry name" value="Aminotrans_3_PPA_site"/>
</dbReference>
<dbReference type="OrthoDB" id="9816013at2"/>
<dbReference type="GO" id="GO:0042802">
    <property type="term" value="F:identical protein binding"/>
    <property type="evidence" value="ECO:0007669"/>
    <property type="project" value="TreeGrafter"/>
</dbReference>
<dbReference type="InterPro" id="IPR015424">
    <property type="entry name" value="PyrdxlP-dep_Trfase"/>
</dbReference>
<gene>
    <name evidence="9" type="ORF">UABAM_02295</name>
</gene>
<dbReference type="HAMAP" id="MF_02084">
    <property type="entry name" value="LysJ_aminotrans_3"/>
    <property type="match status" value="1"/>
</dbReference>
<comment type="cofactor">
    <cofactor evidence="1">
        <name>pyridoxal 5'-phosphate</name>
        <dbReference type="ChEBI" id="CHEBI:597326"/>
    </cofactor>
</comment>
<evidence type="ECO:0000256" key="3">
    <source>
        <dbReference type="ARBA" id="ARBA00022576"/>
    </source>
</evidence>
<dbReference type="Proteomes" id="UP000326354">
    <property type="component" value="Chromosome"/>
</dbReference>
<evidence type="ECO:0000256" key="4">
    <source>
        <dbReference type="ARBA" id="ARBA00022605"/>
    </source>
</evidence>
<dbReference type="GO" id="GO:0030170">
    <property type="term" value="F:pyridoxal phosphate binding"/>
    <property type="evidence" value="ECO:0007669"/>
    <property type="project" value="InterPro"/>
</dbReference>
<dbReference type="RefSeq" id="WP_151968121.1">
    <property type="nucleotide sequence ID" value="NZ_AP019860.1"/>
</dbReference>
<dbReference type="PANTHER" id="PTHR11986">
    <property type="entry name" value="AMINOTRANSFERASE CLASS III"/>
    <property type="match status" value="1"/>
</dbReference>
<dbReference type="Gene3D" id="3.90.1150.10">
    <property type="entry name" value="Aspartate Aminotransferase, domain 1"/>
    <property type="match status" value="1"/>
</dbReference>
<dbReference type="NCBIfam" id="NF002325">
    <property type="entry name" value="PRK01278.1"/>
    <property type="match status" value="1"/>
</dbReference>
<dbReference type="InterPro" id="IPR004636">
    <property type="entry name" value="AcOrn/SuccOrn_fam"/>
</dbReference>
<evidence type="ECO:0000256" key="1">
    <source>
        <dbReference type="ARBA" id="ARBA00001933"/>
    </source>
</evidence>
<name>A0A5S9IMU2_UABAM</name>
<protein>
    <submittedName>
        <fullName evidence="9">Acetylornithine aminotransferase</fullName>
    </submittedName>
</protein>
<dbReference type="CDD" id="cd00610">
    <property type="entry name" value="OAT_like"/>
    <property type="match status" value="1"/>
</dbReference>
<keyword evidence="2" id="KW-0963">Cytoplasm</keyword>
<dbReference type="Gene3D" id="3.40.640.10">
    <property type="entry name" value="Type I PLP-dependent aspartate aminotransferase-like (Major domain)"/>
    <property type="match status" value="1"/>
</dbReference>
<keyword evidence="4" id="KW-0028">Amino-acid biosynthesis</keyword>
<dbReference type="InterPro" id="IPR005814">
    <property type="entry name" value="Aminotrans_3"/>
</dbReference>
<evidence type="ECO:0000256" key="5">
    <source>
        <dbReference type="ARBA" id="ARBA00022679"/>
    </source>
</evidence>
<sequence>MSDIFDPIPIENKYTSGVYYKRDVAIVRGKGTKVWDSHGKEYIDCVAGQGVANLGHCHPRVVSAINEQSQKLLTCTEIFFNDTRARLLEKLAGVLPSGLNKVYLCNSGAESVEAAIKFARLATGKKEIIATMRGFHGRTMGALSATWEKRYRQPFFPLIPEVQHVPYDKIEKITTAISENTAAVLVEVVQGEGGVRPGSREYLSHLRQLCDEKGCLLIFDEVQTGFGRTGQWFACQHHGISPDILTMGKAIAGGVPMGAVAMGERVVNLKPGTHGSTFGGNPLACAASLAALGAYEDENLIRRSLELGEYAREKIKNINHRFIREVRGLGLMIGIELKTKATPYLRALMQHGVLALPAGPTVLRLLPPLIISKEELDQVVSVIEKVLNEEKNGG</sequence>
<evidence type="ECO:0000313" key="9">
    <source>
        <dbReference type="EMBL" id="BBM83940.1"/>
    </source>
</evidence>
<reference evidence="9 10" key="1">
    <citation type="submission" date="2019-08" db="EMBL/GenBank/DDBJ databases">
        <title>Complete genome sequence of Candidatus Uab amorphum.</title>
        <authorList>
            <person name="Shiratori T."/>
            <person name="Suzuki S."/>
            <person name="Kakizawa Y."/>
            <person name="Ishida K."/>
        </authorList>
    </citation>
    <scope>NUCLEOTIDE SEQUENCE [LARGE SCALE GENOMIC DNA]</scope>
    <source>
        <strain evidence="9 10">SRT547</strain>
    </source>
</reference>
<evidence type="ECO:0000256" key="7">
    <source>
        <dbReference type="ARBA" id="ARBA00029440"/>
    </source>
</evidence>
<evidence type="ECO:0000256" key="2">
    <source>
        <dbReference type="ARBA" id="ARBA00022490"/>
    </source>
</evidence>
<evidence type="ECO:0000256" key="8">
    <source>
        <dbReference type="RuleBase" id="RU003560"/>
    </source>
</evidence>
<dbReference type="NCBIfam" id="TIGR00707">
    <property type="entry name" value="argD"/>
    <property type="match status" value="1"/>
</dbReference>
<dbReference type="InterPro" id="IPR015422">
    <property type="entry name" value="PyrdxlP-dep_Trfase_small"/>
</dbReference>
<dbReference type="InterPro" id="IPR050103">
    <property type="entry name" value="Class-III_PLP-dep_AT"/>
</dbReference>
<accession>A0A5S9IMU2</accession>
<keyword evidence="6 8" id="KW-0663">Pyridoxal phosphate</keyword>
<dbReference type="GO" id="GO:0008483">
    <property type="term" value="F:transaminase activity"/>
    <property type="evidence" value="ECO:0007669"/>
    <property type="project" value="UniProtKB-KW"/>
</dbReference>
<comment type="similarity">
    <text evidence="8">Belongs to the class-III pyridoxal-phosphate-dependent aminotransferase family.</text>
</comment>
<dbReference type="FunFam" id="3.40.640.10:FF:000004">
    <property type="entry name" value="Acetylornithine aminotransferase"/>
    <property type="match status" value="1"/>
</dbReference>
<dbReference type="InterPro" id="IPR015421">
    <property type="entry name" value="PyrdxlP-dep_Trfase_major"/>
</dbReference>
<dbReference type="KEGG" id="uam:UABAM_02295"/>
<dbReference type="Pfam" id="PF00202">
    <property type="entry name" value="Aminotran_3"/>
    <property type="match status" value="1"/>
</dbReference>
<dbReference type="AlphaFoldDB" id="A0A5S9IMU2"/>
<comment type="pathway">
    <text evidence="7">Amino-acid biosynthesis.</text>
</comment>
<organism evidence="9 10">
    <name type="scientific">Uabimicrobium amorphum</name>
    <dbReference type="NCBI Taxonomy" id="2596890"/>
    <lineage>
        <taxon>Bacteria</taxon>
        <taxon>Pseudomonadati</taxon>
        <taxon>Planctomycetota</taxon>
        <taxon>Candidatus Uabimicrobiia</taxon>
        <taxon>Candidatus Uabimicrobiales</taxon>
        <taxon>Candidatus Uabimicrobiaceae</taxon>
        <taxon>Candidatus Uabimicrobium</taxon>
    </lineage>
</organism>
<dbReference type="PANTHER" id="PTHR11986:SF79">
    <property type="entry name" value="ACETYLORNITHINE AMINOTRANSFERASE, MITOCHONDRIAL"/>
    <property type="match status" value="1"/>
</dbReference>
<evidence type="ECO:0000256" key="6">
    <source>
        <dbReference type="ARBA" id="ARBA00022898"/>
    </source>
</evidence>
<dbReference type="InterPro" id="IPR037537">
    <property type="entry name" value="LysJ"/>
</dbReference>
<dbReference type="PROSITE" id="PS00600">
    <property type="entry name" value="AA_TRANSFER_CLASS_3"/>
    <property type="match status" value="1"/>
</dbReference>
<evidence type="ECO:0000313" key="10">
    <source>
        <dbReference type="Proteomes" id="UP000326354"/>
    </source>
</evidence>
<dbReference type="SUPFAM" id="SSF53383">
    <property type="entry name" value="PLP-dependent transferases"/>
    <property type="match status" value="1"/>
</dbReference>
<keyword evidence="3 9" id="KW-0032">Aminotransferase</keyword>
<proteinExistence type="inferred from homology"/>
<keyword evidence="10" id="KW-1185">Reference proteome</keyword>
<dbReference type="EMBL" id="AP019860">
    <property type="protein sequence ID" value="BBM83940.1"/>
    <property type="molecule type" value="Genomic_DNA"/>
</dbReference>
<dbReference type="GO" id="GO:0006526">
    <property type="term" value="P:L-arginine biosynthetic process"/>
    <property type="evidence" value="ECO:0007669"/>
    <property type="project" value="UniProtKB-ARBA"/>
</dbReference>
<keyword evidence="5 9" id="KW-0808">Transferase</keyword>
<dbReference type="PIRSF" id="PIRSF000521">
    <property type="entry name" value="Transaminase_4ab_Lys_Orn"/>
    <property type="match status" value="1"/>
</dbReference>